<evidence type="ECO:0008006" key="4">
    <source>
        <dbReference type="Google" id="ProtNLM"/>
    </source>
</evidence>
<dbReference type="AlphaFoldDB" id="A0A8H5HGU1"/>
<gene>
    <name evidence="2" type="ORF">D9615_004806</name>
</gene>
<feature type="signal peptide" evidence="1">
    <location>
        <begin position="1"/>
        <end position="18"/>
    </location>
</feature>
<dbReference type="EMBL" id="JAACJP010000007">
    <property type="protein sequence ID" value="KAF5383281.1"/>
    <property type="molecule type" value="Genomic_DNA"/>
</dbReference>
<dbReference type="Gene3D" id="1.20.1280.140">
    <property type="match status" value="1"/>
</dbReference>
<keyword evidence="3" id="KW-1185">Reference proteome</keyword>
<evidence type="ECO:0000256" key="1">
    <source>
        <dbReference type="SAM" id="SignalP"/>
    </source>
</evidence>
<protein>
    <recommendedName>
        <fullName evidence="4">Hydrophobic surface binding protein</fullName>
    </recommendedName>
</protein>
<dbReference type="PANTHER" id="PTHR38123:SF1">
    <property type="entry name" value="HYDROPHOBIC SURFACE BINDING PROTEIN"/>
    <property type="match status" value="1"/>
</dbReference>
<dbReference type="Proteomes" id="UP000565441">
    <property type="component" value="Unassembled WGS sequence"/>
</dbReference>
<accession>A0A8H5HGU1</accession>
<organism evidence="2 3">
    <name type="scientific">Tricholomella constricta</name>
    <dbReference type="NCBI Taxonomy" id="117010"/>
    <lineage>
        <taxon>Eukaryota</taxon>
        <taxon>Fungi</taxon>
        <taxon>Dikarya</taxon>
        <taxon>Basidiomycota</taxon>
        <taxon>Agaricomycotina</taxon>
        <taxon>Agaricomycetes</taxon>
        <taxon>Agaricomycetidae</taxon>
        <taxon>Agaricales</taxon>
        <taxon>Tricholomatineae</taxon>
        <taxon>Lyophyllaceae</taxon>
        <taxon>Tricholomella</taxon>
    </lineage>
</organism>
<feature type="chain" id="PRO_5034097361" description="Hydrophobic surface binding protein" evidence="1">
    <location>
        <begin position="19"/>
        <end position="178"/>
    </location>
</feature>
<reference evidence="2 3" key="1">
    <citation type="journal article" date="2020" name="ISME J.">
        <title>Uncovering the hidden diversity of litter-decomposition mechanisms in mushroom-forming fungi.</title>
        <authorList>
            <person name="Floudas D."/>
            <person name="Bentzer J."/>
            <person name="Ahren D."/>
            <person name="Johansson T."/>
            <person name="Persson P."/>
            <person name="Tunlid A."/>
        </authorList>
    </citation>
    <scope>NUCLEOTIDE SEQUENCE [LARGE SCALE GENOMIC DNA]</scope>
    <source>
        <strain evidence="2 3">CBS 661.87</strain>
    </source>
</reference>
<comment type="caution">
    <text evidence="2">The sequence shown here is derived from an EMBL/GenBank/DDBJ whole genome shotgun (WGS) entry which is preliminary data.</text>
</comment>
<name>A0A8H5HGU1_9AGAR</name>
<dbReference type="OrthoDB" id="3485059at2759"/>
<evidence type="ECO:0000313" key="2">
    <source>
        <dbReference type="EMBL" id="KAF5383281.1"/>
    </source>
</evidence>
<dbReference type="PANTHER" id="PTHR38123">
    <property type="entry name" value="CELL WALL SERINE-THREONINE-RICH GALACTOMANNOPROTEIN MP1 (AFU_ORTHOLOGUE AFUA_4G03240)"/>
    <property type="match status" value="1"/>
</dbReference>
<sequence>MRFSSVFVLASLVASSFASTVADVQADIADITTKLHALDDSITAFPTSGGTLTQALAIHNNAVALGSSIDQGATDTAAVTPNPVSDADGRSILDSFEALEPTINHALVGIVDRKAAFTALPLGGIPALVKQDLANLNASTSNIEAALIGSAPAGLVGEATDLKNRIDAAFATAIAAYA</sequence>
<dbReference type="GO" id="GO:0005576">
    <property type="term" value="C:extracellular region"/>
    <property type="evidence" value="ECO:0007669"/>
    <property type="project" value="TreeGrafter"/>
</dbReference>
<dbReference type="Pfam" id="PF12296">
    <property type="entry name" value="HsbA"/>
    <property type="match status" value="1"/>
</dbReference>
<dbReference type="InterPro" id="IPR021054">
    <property type="entry name" value="Cell_wall_mannoprotein_1"/>
</dbReference>
<proteinExistence type="predicted"/>
<evidence type="ECO:0000313" key="3">
    <source>
        <dbReference type="Proteomes" id="UP000565441"/>
    </source>
</evidence>
<keyword evidence="1" id="KW-0732">Signal</keyword>